<dbReference type="EMBL" id="CP042306">
    <property type="protein sequence ID" value="QDZ08029.1"/>
    <property type="molecule type" value="Genomic_DNA"/>
</dbReference>
<keyword evidence="8" id="KW-1133">Transmembrane helix</keyword>
<dbReference type="Gene3D" id="3.10.50.10">
    <property type="match status" value="1"/>
</dbReference>
<dbReference type="SMART" id="SM00636">
    <property type="entry name" value="Glyco_18"/>
    <property type="match status" value="1"/>
</dbReference>
<feature type="transmembrane region" description="Helical" evidence="8">
    <location>
        <begin position="1000"/>
        <end position="1033"/>
    </location>
</feature>
<evidence type="ECO:0000256" key="7">
    <source>
        <dbReference type="ARBA" id="ARBA00032976"/>
    </source>
</evidence>
<dbReference type="InterPro" id="IPR011330">
    <property type="entry name" value="Glyco_hydro/deAcase_b/a-brl"/>
</dbReference>
<proteinExistence type="inferred from homology"/>
<comment type="similarity">
    <text evidence="2">Belongs to the glycosyltransferase 2 family.</text>
</comment>
<dbReference type="GO" id="GO:0016757">
    <property type="term" value="F:glycosyltransferase activity"/>
    <property type="evidence" value="ECO:0007669"/>
    <property type="project" value="UniProtKB-KW"/>
</dbReference>
<accession>A0A5B8LJI2</accession>
<dbReference type="SUPFAM" id="SSF88713">
    <property type="entry name" value="Glycoside hydrolase/deacetylase"/>
    <property type="match status" value="1"/>
</dbReference>
<keyword evidence="12" id="KW-1185">Reference proteome</keyword>
<dbReference type="InterPro" id="IPR001173">
    <property type="entry name" value="Glyco_trans_2-like"/>
</dbReference>
<feature type="transmembrane region" description="Helical" evidence="8">
    <location>
        <begin position="1053"/>
        <end position="1073"/>
    </location>
</feature>
<dbReference type="RefSeq" id="WP_146572114.1">
    <property type="nucleotide sequence ID" value="NZ_CP042306.1"/>
</dbReference>
<dbReference type="GO" id="GO:0008061">
    <property type="term" value="F:chitin binding"/>
    <property type="evidence" value="ECO:0007669"/>
    <property type="project" value="InterPro"/>
</dbReference>
<dbReference type="SUPFAM" id="SSF51445">
    <property type="entry name" value="(Trans)glycosidases"/>
    <property type="match status" value="1"/>
</dbReference>
<keyword evidence="6 11" id="KW-0808">Transferase</keyword>
<sequence length="1127" mass="123146">MSSPGAPVFYDPSGRRRRRFALGVASFVALLLIAAIVFVVSIGVVPAQPLLPFNSERPGHKLEPPRDTVLKRTKRTIDWYTRRLTGETRAKVAKDAGNVPLAIAFHVPWDAQSAESLRRHIDELDWVIPGWVSITGPNHRITTFPDPAGRAVLNAATRRPLILPMIQNAIEGKWDGAGMAALLHDPKQRAALLDKIEPWLAANRAGGAFFDFEELPPSAQADYRAFLNEVNTRFDKHGWVIAMAAPVGDRSWDLPAYAKIVDRVFLMSYDEHELSGPPGPIASQAWFAKTVADAARGIPASKLVVAIGNYGYDWYGTGGDPMTVEEAWQAARDSGAVPVFDRASGNSGFAYEDDDTGKHVVWLLDAASAYNEIAFLRRAGIGGVALWRLGAEDPGLWSLFGRSHPTLPPASAISDIPPGTDVDIEGKGEILKIGAVPSAGKRKVITLPNGDVADAQFLALPSQYMVQRTGYRDREVALTFDDGPDPQWTPQILDVLKREGVPATFFIVGENALTERALLKRIVDEGHEVGSHTYTHPNLAGASDTETDVQLNATQRLFQAFTGRSLKLFRAPYFGDAEPTTADEIGPALQAQNRGYISVGLHVDAEDWQRPGVQAIVDNVVNGVLKGDTGCATGSDDECSHNIVLLHDAGGDRSQTVAALPIIIKTLRDRGFTFVPVSRLAGISRDVAMPPISASDRSAAQVDLFLFGTLGAIVTALSWLFVFAISIGILRAVVLSALALFQARREGRTVFPAIDADRFVTVIIPAFNEEAVIERSIRTVLASTDVRIEVIVIDDGSKDRTSAIVAATFGDDPRVRLLTLENGGKARALNRGLELAQGEIVIALDADTQFEPTTIARLARWFVDPKLGAVAGNAKVGNRVNLVTRWQALEYVTAQNLERRALSSLNAMMVVPGAVGAWRLAAIREVGGYPHDTLAEDQDLTIAIQRAGWRVTYDQYAVAWTESPESFAGLAKQRFRWAYGTLQCLWKHGRIMRTGRPRGLAWIGVPQAIVFQVLLAAISPIIDLALIVSMITTWFAIEAHGWAQTQTSLDKMLAYWLVFTAIDLLSAIVAFALERREKWRLLWLLIPQRIGYRQIMYYVVLKAITQALRGPSVGWGKLQRTGRVQAG</sequence>
<feature type="transmembrane region" description="Helical" evidence="8">
    <location>
        <begin position="20"/>
        <end position="45"/>
    </location>
</feature>
<dbReference type="GO" id="GO:0005975">
    <property type="term" value="P:carbohydrate metabolic process"/>
    <property type="evidence" value="ECO:0007669"/>
    <property type="project" value="InterPro"/>
</dbReference>
<dbReference type="PROSITE" id="PS51677">
    <property type="entry name" value="NODB"/>
    <property type="match status" value="1"/>
</dbReference>
<evidence type="ECO:0000256" key="1">
    <source>
        <dbReference type="ARBA" id="ARBA00003236"/>
    </source>
</evidence>
<dbReference type="CDD" id="cd06549">
    <property type="entry name" value="GH18_trifunctional"/>
    <property type="match status" value="1"/>
</dbReference>
<evidence type="ECO:0000256" key="5">
    <source>
        <dbReference type="ARBA" id="ARBA00022676"/>
    </source>
</evidence>
<evidence type="ECO:0000256" key="3">
    <source>
        <dbReference type="ARBA" id="ARBA00010973"/>
    </source>
</evidence>
<dbReference type="PANTHER" id="PTHR43630">
    <property type="entry name" value="POLY-BETA-1,6-N-ACETYL-D-GLUCOSAMINE SYNTHASE"/>
    <property type="match status" value="1"/>
</dbReference>
<dbReference type="InterPro" id="IPR029044">
    <property type="entry name" value="Nucleotide-diphossugar_trans"/>
</dbReference>
<name>A0A5B8LJI2_9SPHN</name>
<dbReference type="InterPro" id="IPR029070">
    <property type="entry name" value="Chitinase_insertion_sf"/>
</dbReference>
<dbReference type="InterPro" id="IPR017853">
    <property type="entry name" value="GH"/>
</dbReference>
<dbReference type="CDD" id="cd10962">
    <property type="entry name" value="CE4_GT2-like"/>
    <property type="match status" value="1"/>
</dbReference>
<dbReference type="KEGG" id="spai:FPZ24_11500"/>
<dbReference type="InterPro" id="IPR002509">
    <property type="entry name" value="NODB_dom"/>
</dbReference>
<protein>
    <recommendedName>
        <fullName evidence="4">Chitooligosaccharide deacetylase</fullName>
    </recommendedName>
    <alternativeName>
        <fullName evidence="7">Nodulation protein B</fullName>
    </alternativeName>
</protein>
<evidence type="ECO:0000259" key="10">
    <source>
        <dbReference type="PROSITE" id="PS51910"/>
    </source>
</evidence>
<dbReference type="Gene3D" id="3.90.550.10">
    <property type="entry name" value="Spore Coat Polysaccharide Biosynthesis Protein SpsA, Chain A"/>
    <property type="match status" value="1"/>
</dbReference>
<dbReference type="CDD" id="cd06423">
    <property type="entry name" value="CESA_like"/>
    <property type="match status" value="1"/>
</dbReference>
<dbReference type="Pfam" id="PF00535">
    <property type="entry name" value="Glycos_transf_2"/>
    <property type="match status" value="1"/>
</dbReference>
<organism evidence="11 12">
    <name type="scientific">Sphingomonas panacisoli</name>
    <dbReference type="NCBI Taxonomy" id="1813879"/>
    <lineage>
        <taxon>Bacteria</taxon>
        <taxon>Pseudomonadati</taxon>
        <taxon>Pseudomonadota</taxon>
        <taxon>Alphaproteobacteria</taxon>
        <taxon>Sphingomonadales</taxon>
        <taxon>Sphingomonadaceae</taxon>
        <taxon>Sphingomonas</taxon>
    </lineage>
</organism>
<dbReference type="OrthoDB" id="276604at2"/>
<evidence type="ECO:0000256" key="8">
    <source>
        <dbReference type="SAM" id="Phobius"/>
    </source>
</evidence>
<dbReference type="GO" id="GO:0016810">
    <property type="term" value="F:hydrolase activity, acting on carbon-nitrogen (but not peptide) bonds"/>
    <property type="evidence" value="ECO:0007669"/>
    <property type="project" value="InterPro"/>
</dbReference>
<comment type="function">
    <text evidence="1">Is involved in generating a small heat-stable compound (Nod), an acylated oligomer of N-acetylglucosamine, that stimulates mitosis in various plant protoplasts.</text>
</comment>
<dbReference type="Pfam" id="PF00704">
    <property type="entry name" value="Glyco_hydro_18"/>
    <property type="match status" value="1"/>
</dbReference>
<dbReference type="InterPro" id="IPR011583">
    <property type="entry name" value="Chitinase_II/V-like_cat"/>
</dbReference>
<evidence type="ECO:0000313" key="11">
    <source>
        <dbReference type="EMBL" id="QDZ08029.1"/>
    </source>
</evidence>
<dbReference type="PROSITE" id="PS51910">
    <property type="entry name" value="GH18_2"/>
    <property type="match status" value="1"/>
</dbReference>
<evidence type="ECO:0000256" key="2">
    <source>
        <dbReference type="ARBA" id="ARBA00006739"/>
    </source>
</evidence>
<dbReference type="PANTHER" id="PTHR43630:SF1">
    <property type="entry name" value="POLY-BETA-1,6-N-ACETYL-D-GLUCOSAMINE SYNTHASE"/>
    <property type="match status" value="1"/>
</dbReference>
<feature type="domain" description="NodB homology" evidence="9">
    <location>
        <begin position="474"/>
        <end position="675"/>
    </location>
</feature>
<dbReference type="Pfam" id="PF01522">
    <property type="entry name" value="Polysacc_deac_1"/>
    <property type="match status" value="1"/>
</dbReference>
<reference evidence="11 12" key="1">
    <citation type="submission" date="2019-07" db="EMBL/GenBank/DDBJ databases">
        <title>Full genome sequence of Sphingomonas sp. 4R-6-7(HKS19).</title>
        <authorList>
            <person name="Im W.-T."/>
        </authorList>
    </citation>
    <scope>NUCLEOTIDE SEQUENCE [LARGE SCALE GENOMIC DNA]</scope>
    <source>
        <strain evidence="11 12">HKS19</strain>
    </source>
</reference>
<keyword evidence="5" id="KW-0328">Glycosyltransferase</keyword>
<evidence type="ECO:0000259" key="9">
    <source>
        <dbReference type="PROSITE" id="PS51677"/>
    </source>
</evidence>
<dbReference type="Gene3D" id="3.20.20.80">
    <property type="entry name" value="Glycosidases"/>
    <property type="match status" value="1"/>
</dbReference>
<dbReference type="Gene3D" id="3.20.20.370">
    <property type="entry name" value="Glycoside hydrolase/deacetylase"/>
    <property type="match status" value="1"/>
</dbReference>
<gene>
    <name evidence="11" type="ORF">FPZ24_11500</name>
</gene>
<comment type="similarity">
    <text evidence="3">Belongs to the polysaccharide deacetylase family.</text>
</comment>
<evidence type="ECO:0000256" key="6">
    <source>
        <dbReference type="ARBA" id="ARBA00022679"/>
    </source>
</evidence>
<dbReference type="AlphaFoldDB" id="A0A5B8LJI2"/>
<dbReference type="Proteomes" id="UP000315673">
    <property type="component" value="Chromosome"/>
</dbReference>
<dbReference type="InterPro" id="IPR001223">
    <property type="entry name" value="Glyco_hydro18_cat"/>
</dbReference>
<evidence type="ECO:0000313" key="12">
    <source>
        <dbReference type="Proteomes" id="UP000315673"/>
    </source>
</evidence>
<feature type="domain" description="GH18" evidence="10">
    <location>
        <begin position="100"/>
        <end position="410"/>
    </location>
</feature>
<dbReference type="SUPFAM" id="SSF53448">
    <property type="entry name" value="Nucleotide-diphospho-sugar transferases"/>
    <property type="match status" value="1"/>
</dbReference>
<feature type="transmembrane region" description="Helical" evidence="8">
    <location>
        <begin position="716"/>
        <end position="741"/>
    </location>
</feature>
<evidence type="ECO:0000256" key="4">
    <source>
        <dbReference type="ARBA" id="ARBA00020071"/>
    </source>
</evidence>
<keyword evidence="8" id="KW-0812">Transmembrane</keyword>
<keyword evidence="8" id="KW-0472">Membrane</keyword>